<dbReference type="EMBL" id="ML987199">
    <property type="protein sequence ID" value="KAF2245901.1"/>
    <property type="molecule type" value="Genomic_DNA"/>
</dbReference>
<gene>
    <name evidence="3" type="ORF">BU26DRAFT_541943</name>
</gene>
<reference evidence="3" key="1">
    <citation type="journal article" date="2020" name="Stud. Mycol.">
        <title>101 Dothideomycetes genomes: a test case for predicting lifestyles and emergence of pathogens.</title>
        <authorList>
            <person name="Haridas S."/>
            <person name="Albert R."/>
            <person name="Binder M."/>
            <person name="Bloem J."/>
            <person name="Labutti K."/>
            <person name="Salamov A."/>
            <person name="Andreopoulos B."/>
            <person name="Baker S."/>
            <person name="Barry K."/>
            <person name="Bills G."/>
            <person name="Bluhm B."/>
            <person name="Cannon C."/>
            <person name="Castanera R."/>
            <person name="Culley D."/>
            <person name="Daum C."/>
            <person name="Ezra D."/>
            <person name="Gonzalez J."/>
            <person name="Henrissat B."/>
            <person name="Kuo A."/>
            <person name="Liang C."/>
            <person name="Lipzen A."/>
            <person name="Lutzoni F."/>
            <person name="Magnuson J."/>
            <person name="Mondo S."/>
            <person name="Nolan M."/>
            <person name="Ohm R."/>
            <person name="Pangilinan J."/>
            <person name="Park H.-J."/>
            <person name="Ramirez L."/>
            <person name="Alfaro M."/>
            <person name="Sun H."/>
            <person name="Tritt A."/>
            <person name="Yoshinaga Y."/>
            <person name="Zwiers L.-H."/>
            <person name="Turgeon B."/>
            <person name="Goodwin S."/>
            <person name="Spatafora J."/>
            <person name="Crous P."/>
            <person name="Grigoriev I."/>
        </authorList>
    </citation>
    <scope>NUCLEOTIDE SEQUENCE</scope>
    <source>
        <strain evidence="3">CBS 122368</strain>
    </source>
</reference>
<dbReference type="Pfam" id="PF26061">
    <property type="entry name" value="DUF8021"/>
    <property type="match status" value="1"/>
</dbReference>
<evidence type="ECO:0000313" key="3">
    <source>
        <dbReference type="EMBL" id="KAF2245901.1"/>
    </source>
</evidence>
<feature type="signal peptide" evidence="1">
    <location>
        <begin position="1"/>
        <end position="16"/>
    </location>
</feature>
<protein>
    <recommendedName>
        <fullName evidence="2">DUF8021 domain-containing protein</fullName>
    </recommendedName>
</protein>
<keyword evidence="1" id="KW-0732">Signal</keyword>
<evidence type="ECO:0000256" key="1">
    <source>
        <dbReference type="SAM" id="SignalP"/>
    </source>
</evidence>
<feature type="chain" id="PRO_5025539824" description="DUF8021 domain-containing protein" evidence="1">
    <location>
        <begin position="17"/>
        <end position="301"/>
    </location>
</feature>
<keyword evidence="4" id="KW-1185">Reference proteome</keyword>
<dbReference type="AlphaFoldDB" id="A0A6A6I6C1"/>
<accession>A0A6A6I6C1</accession>
<dbReference type="OrthoDB" id="3515051at2759"/>
<evidence type="ECO:0000313" key="4">
    <source>
        <dbReference type="Proteomes" id="UP000800094"/>
    </source>
</evidence>
<proteinExistence type="predicted"/>
<dbReference type="Proteomes" id="UP000800094">
    <property type="component" value="Unassembled WGS sequence"/>
</dbReference>
<evidence type="ECO:0000259" key="2">
    <source>
        <dbReference type="Pfam" id="PF26061"/>
    </source>
</evidence>
<organism evidence="3 4">
    <name type="scientific">Trematosphaeria pertusa</name>
    <dbReference type="NCBI Taxonomy" id="390896"/>
    <lineage>
        <taxon>Eukaryota</taxon>
        <taxon>Fungi</taxon>
        <taxon>Dikarya</taxon>
        <taxon>Ascomycota</taxon>
        <taxon>Pezizomycotina</taxon>
        <taxon>Dothideomycetes</taxon>
        <taxon>Pleosporomycetidae</taxon>
        <taxon>Pleosporales</taxon>
        <taxon>Massarineae</taxon>
        <taxon>Trematosphaeriaceae</taxon>
        <taxon>Trematosphaeria</taxon>
    </lineage>
</organism>
<feature type="domain" description="DUF8021" evidence="2">
    <location>
        <begin position="150"/>
        <end position="262"/>
    </location>
</feature>
<dbReference type="RefSeq" id="XP_033680905.1">
    <property type="nucleotide sequence ID" value="XM_033831617.1"/>
</dbReference>
<dbReference type="GeneID" id="54584947"/>
<dbReference type="InterPro" id="IPR058334">
    <property type="entry name" value="DUF8021"/>
</dbReference>
<sequence length="301" mass="32709">MLSQIILAALATRASADCTRAYLKAATGDYLAAQLSGQTSGVTAFTSPNLTYWENNKPLNISSGTLSQPIKIDYNFSAHDTVRCATFTELVAATNPHPYVIHTRMVFKDGDGKADLIESIVTDQGDWLFNATGTLDLIKPEDWSPIPKEKQNSRAVVQSMGDAYFDRFGNTSVTVPWGAPCYRVEGGLAARGTYHNDTGFCEQAWPSTIIVPYRRYVVDEEYGVVDMFVGFPGLDRTQGQDPMPDSHLFRVEDAKIKYAHTASACVVAGCGLNGDGRSDPSTRLSSAILTPALSFILASRS</sequence>
<name>A0A6A6I6C1_9PLEO</name>